<dbReference type="STRING" id="411490.ANACAC_02042"/>
<dbReference type="EMBL" id="ABAX03000013">
    <property type="protein sequence ID" value="EDR97432.1"/>
    <property type="molecule type" value="Genomic_DNA"/>
</dbReference>
<dbReference type="HOGENOM" id="CLU_766476_0_0_9"/>
<dbReference type="eggNOG" id="ENOG502ZHDI">
    <property type="taxonomic scope" value="Bacteria"/>
</dbReference>
<evidence type="ECO:0000313" key="2">
    <source>
        <dbReference type="EMBL" id="EDR97432.1"/>
    </source>
</evidence>
<gene>
    <name evidence="2" type="ORF">ANACAC_02042</name>
</gene>
<reference evidence="2" key="1">
    <citation type="submission" date="2007-11" db="EMBL/GenBank/DDBJ databases">
        <authorList>
            <person name="Fulton L."/>
            <person name="Clifton S."/>
            <person name="Fulton B."/>
            <person name="Xu J."/>
            <person name="Minx P."/>
            <person name="Pepin K.H."/>
            <person name="Johnson M."/>
            <person name="Thiruvilangam P."/>
            <person name="Bhonagiri V."/>
            <person name="Nash W.E."/>
            <person name="Mardis E.R."/>
            <person name="Wilson R.K."/>
        </authorList>
    </citation>
    <scope>NUCLEOTIDE SEQUENCE [LARGE SCALE GENOMIC DNA]</scope>
    <source>
        <strain evidence="2">DSM 14662</strain>
    </source>
</reference>
<dbReference type="Proteomes" id="UP000004935">
    <property type="component" value="Unassembled WGS sequence"/>
</dbReference>
<keyword evidence="1" id="KW-0472">Membrane</keyword>
<feature type="transmembrane region" description="Helical" evidence="1">
    <location>
        <begin position="21"/>
        <end position="41"/>
    </location>
</feature>
<protein>
    <submittedName>
        <fullName evidence="2">Uncharacterized protein</fullName>
    </submittedName>
</protein>
<organism evidence="2 3">
    <name type="scientific">Anaerostipes caccae (strain DSM 14662 / CCUG 47493 / JCM 13470 / NCIMB 13811 / L1-92)</name>
    <dbReference type="NCBI Taxonomy" id="411490"/>
    <lineage>
        <taxon>Bacteria</taxon>
        <taxon>Bacillati</taxon>
        <taxon>Bacillota</taxon>
        <taxon>Clostridia</taxon>
        <taxon>Lachnospirales</taxon>
        <taxon>Lachnospiraceae</taxon>
        <taxon>Anaerostipes</taxon>
    </lineage>
</organism>
<keyword evidence="3" id="KW-1185">Reference proteome</keyword>
<accession>B0MEP4</accession>
<proteinExistence type="predicted"/>
<keyword evidence="1" id="KW-0812">Transmembrane</keyword>
<dbReference type="AlphaFoldDB" id="B0MEP4"/>
<evidence type="ECO:0000313" key="3">
    <source>
        <dbReference type="Proteomes" id="UP000004935"/>
    </source>
</evidence>
<keyword evidence="1" id="KW-1133">Transmembrane helix</keyword>
<sequence length="361" mass="41185">MVGSKEIRIRRNCYDKDYKKELFIAAILLIYVLSMNDIIWANTDEKQTDNQNFTQSISHKYNLTEEEQKGLETFTQDQQEEVEQMLRTNRQAVEITYNLSELDEVGEIRKLSEATIEELQNSGMSLEEAQNVKQEIKEIESKTIEVISEEYKCSTTDAKMLQNAVKVNNSKNIDGFKDIDYKNKCSASGSISAKKMATSMVKYDNSKKVKGKRKNADYEILVHYQWKSDPMFVASSDRIACAWGGGLNITTKKVESTYRYYNPSKSRYIFVNKTPSKDEKPNKGIIYTFPQKYSKGTIYSAYARFRLYQGTFKNYSTKAISNYAHRIIKVTGGSISITGTPGISIGSGFDKSKQVSQGLLR</sequence>
<reference evidence="2" key="2">
    <citation type="submission" date="2013-11" db="EMBL/GenBank/DDBJ databases">
        <title>Draft genome sequence of Anaerostipes caccae (DSM 14662).</title>
        <authorList>
            <person name="Sudarsanam P."/>
            <person name="Ley R."/>
            <person name="Guruge J."/>
            <person name="Turnbaugh P.J."/>
            <person name="Mahowald M."/>
            <person name="Liep D."/>
            <person name="Gordon J."/>
        </authorList>
    </citation>
    <scope>NUCLEOTIDE SEQUENCE</scope>
    <source>
        <strain evidence="2">DSM 14662</strain>
    </source>
</reference>
<comment type="caution">
    <text evidence="2">The sequence shown here is derived from an EMBL/GenBank/DDBJ whole genome shotgun (WGS) entry which is preliminary data.</text>
</comment>
<evidence type="ECO:0000256" key="1">
    <source>
        <dbReference type="SAM" id="Phobius"/>
    </source>
</evidence>
<name>B0MEP4_ANACD</name>
<dbReference type="RefSeq" id="WP_006567520.1">
    <property type="nucleotide sequence ID" value="NZ_DS499734.1"/>
</dbReference>